<dbReference type="Proteomes" id="UP000024635">
    <property type="component" value="Unassembled WGS sequence"/>
</dbReference>
<name>A0A016WAJ3_9BILA</name>
<gene>
    <name evidence="1" type="primary">Acey_s0910.g3002</name>
    <name evidence="1" type="ORF">Y032_0910g3002</name>
</gene>
<reference evidence="2" key="1">
    <citation type="journal article" date="2015" name="Nat. Genet.">
        <title>The genome and transcriptome of the zoonotic hookworm Ancylostoma ceylanicum identify infection-specific gene families.</title>
        <authorList>
            <person name="Schwarz E.M."/>
            <person name="Hu Y."/>
            <person name="Antoshechkin I."/>
            <person name="Miller M.M."/>
            <person name="Sternberg P.W."/>
            <person name="Aroian R.V."/>
        </authorList>
    </citation>
    <scope>NUCLEOTIDE SEQUENCE</scope>
    <source>
        <strain evidence="2">HY135</strain>
    </source>
</reference>
<organism evidence="1 2">
    <name type="scientific">Ancylostoma ceylanicum</name>
    <dbReference type="NCBI Taxonomy" id="53326"/>
    <lineage>
        <taxon>Eukaryota</taxon>
        <taxon>Metazoa</taxon>
        <taxon>Ecdysozoa</taxon>
        <taxon>Nematoda</taxon>
        <taxon>Chromadorea</taxon>
        <taxon>Rhabditida</taxon>
        <taxon>Rhabditina</taxon>
        <taxon>Rhabditomorpha</taxon>
        <taxon>Strongyloidea</taxon>
        <taxon>Ancylostomatidae</taxon>
        <taxon>Ancylostomatinae</taxon>
        <taxon>Ancylostoma</taxon>
    </lineage>
</organism>
<dbReference type="AlphaFoldDB" id="A0A016WAJ3"/>
<sequence>MHGVGHFVEDNESITGHEELALLEIVEKYLARASALSDAFMNLLFVTNDPKCGRMFLQLQDLLMLPADRTCTSGDFVRNCNHSGFGRPICFSDPFLHFLL</sequence>
<evidence type="ECO:0000313" key="1">
    <source>
        <dbReference type="EMBL" id="EYC36302.1"/>
    </source>
</evidence>
<proteinExistence type="predicted"/>
<dbReference type="EMBL" id="JARK01000510">
    <property type="protein sequence ID" value="EYC36302.1"/>
    <property type="molecule type" value="Genomic_DNA"/>
</dbReference>
<accession>A0A016WAJ3</accession>
<comment type="caution">
    <text evidence="1">The sequence shown here is derived from an EMBL/GenBank/DDBJ whole genome shotgun (WGS) entry which is preliminary data.</text>
</comment>
<keyword evidence="2" id="KW-1185">Reference proteome</keyword>
<evidence type="ECO:0000313" key="2">
    <source>
        <dbReference type="Proteomes" id="UP000024635"/>
    </source>
</evidence>
<protein>
    <submittedName>
        <fullName evidence="1">Uncharacterized protein</fullName>
    </submittedName>
</protein>